<sequence length="348" mass="34949">MRYRVLQAALVVLAAGCSSQAGGGPGTSGTGTETVSNSGADGSGSGESSSSGGTGGGEPTGGGDSSGGDSSGGDSSGGDSSGGDSSGGDSSGGAEGSACPLPAYPDADCTGVPAGTALTVVEGDLNITEPDTVIDGKDIRGCVTVNAPGVVIRNSRVSCPDFIVVSSFGGAYEGTGLVIEDSEIDCQGTGGTAVGDTNFTVRRVDIHGCENGFDVDGDVLIEDSYIHDMYQSAEAHTDGAQLTPVGHDVTLRHNTIYANEGTSAFISPEVSLGIVSNIRIESNLMAGGAYTLYCQQDGPGSDYRVVDNHFSTLFYPTVGAFGPWTDCEDETEVHGNVYHETGEPLPGQ</sequence>
<dbReference type="EMBL" id="JAQNDN010000003">
    <property type="protein sequence ID" value="MDC0668056.1"/>
    <property type="molecule type" value="Genomic_DNA"/>
</dbReference>
<dbReference type="InterPro" id="IPR012334">
    <property type="entry name" value="Pectin_lyas_fold"/>
</dbReference>
<comment type="caution">
    <text evidence="4">The sequence shown here is derived from an EMBL/GenBank/DDBJ whole genome shotgun (WGS) entry which is preliminary data.</text>
</comment>
<gene>
    <name evidence="4" type="ORF">POL58_09925</name>
</gene>
<feature type="compositionally biased region" description="Low complexity" evidence="1">
    <location>
        <begin position="30"/>
        <end position="51"/>
    </location>
</feature>
<accession>A0ABT5B1S2</accession>
<evidence type="ECO:0000256" key="2">
    <source>
        <dbReference type="SAM" id="SignalP"/>
    </source>
</evidence>
<dbReference type="PROSITE" id="PS51257">
    <property type="entry name" value="PROKAR_LIPOPROTEIN"/>
    <property type="match status" value="1"/>
</dbReference>
<dbReference type="Proteomes" id="UP001217838">
    <property type="component" value="Unassembled WGS sequence"/>
</dbReference>
<dbReference type="InterPro" id="IPR011050">
    <property type="entry name" value="Pectin_lyase_fold/virulence"/>
</dbReference>
<dbReference type="SUPFAM" id="SSF51126">
    <property type="entry name" value="Pectin lyase-like"/>
    <property type="match status" value="1"/>
</dbReference>
<keyword evidence="2" id="KW-0732">Signal</keyword>
<evidence type="ECO:0000313" key="4">
    <source>
        <dbReference type="EMBL" id="MDC0668056.1"/>
    </source>
</evidence>
<organism evidence="4 5">
    <name type="scientific">Nannocystis radixulma</name>
    <dbReference type="NCBI Taxonomy" id="2995305"/>
    <lineage>
        <taxon>Bacteria</taxon>
        <taxon>Pseudomonadati</taxon>
        <taxon>Myxococcota</taxon>
        <taxon>Polyangia</taxon>
        <taxon>Nannocystales</taxon>
        <taxon>Nannocystaceae</taxon>
        <taxon>Nannocystis</taxon>
    </lineage>
</organism>
<keyword evidence="5" id="KW-1185">Reference proteome</keyword>
<dbReference type="Pfam" id="PF13229">
    <property type="entry name" value="Beta_helix"/>
    <property type="match status" value="1"/>
</dbReference>
<evidence type="ECO:0000313" key="5">
    <source>
        <dbReference type="Proteomes" id="UP001217838"/>
    </source>
</evidence>
<dbReference type="InterPro" id="IPR006626">
    <property type="entry name" value="PbH1"/>
</dbReference>
<dbReference type="SMART" id="SM00710">
    <property type="entry name" value="PbH1"/>
    <property type="match status" value="5"/>
</dbReference>
<reference evidence="4 5" key="1">
    <citation type="submission" date="2022-11" db="EMBL/GenBank/DDBJ databases">
        <title>Minimal conservation of predation-associated metabolite biosynthetic gene clusters underscores biosynthetic potential of Myxococcota including descriptions for ten novel species: Archangium lansinium sp. nov., Myxococcus landrumus sp. nov., Nannocystis bai.</title>
        <authorList>
            <person name="Ahearne A."/>
            <person name="Stevens C."/>
            <person name="Dowd S."/>
        </authorList>
    </citation>
    <scope>NUCLEOTIDE SEQUENCE [LARGE SCALE GENOMIC DNA]</scope>
    <source>
        <strain evidence="4 5">NCELM</strain>
    </source>
</reference>
<feature type="domain" description="Right handed beta helix" evidence="3">
    <location>
        <begin position="146"/>
        <end position="264"/>
    </location>
</feature>
<feature type="signal peptide" evidence="2">
    <location>
        <begin position="1"/>
        <end position="23"/>
    </location>
</feature>
<feature type="region of interest" description="Disordered" evidence="1">
    <location>
        <begin position="17"/>
        <end position="99"/>
    </location>
</feature>
<feature type="chain" id="PRO_5046940945" evidence="2">
    <location>
        <begin position="24"/>
        <end position="348"/>
    </location>
</feature>
<protein>
    <submittedName>
        <fullName evidence="4">Right-handed parallel beta-helix repeat-containing protein</fullName>
    </submittedName>
</protein>
<dbReference type="RefSeq" id="WP_271996789.1">
    <property type="nucleotide sequence ID" value="NZ_JAQNDN010000003.1"/>
</dbReference>
<proteinExistence type="predicted"/>
<evidence type="ECO:0000256" key="1">
    <source>
        <dbReference type="SAM" id="MobiDB-lite"/>
    </source>
</evidence>
<dbReference type="Gene3D" id="2.160.20.10">
    <property type="entry name" value="Single-stranded right-handed beta-helix, Pectin lyase-like"/>
    <property type="match status" value="1"/>
</dbReference>
<evidence type="ECO:0000259" key="3">
    <source>
        <dbReference type="Pfam" id="PF13229"/>
    </source>
</evidence>
<feature type="compositionally biased region" description="Gly residues" evidence="1">
    <location>
        <begin position="52"/>
        <end position="95"/>
    </location>
</feature>
<name>A0ABT5B1S2_9BACT</name>
<dbReference type="InterPro" id="IPR039448">
    <property type="entry name" value="Beta_helix"/>
</dbReference>